<evidence type="ECO:0000256" key="8">
    <source>
        <dbReference type="ARBA" id="ARBA00022759"/>
    </source>
</evidence>
<comment type="caution">
    <text evidence="12">The sequence shown here is derived from an EMBL/GenBank/DDBJ whole genome shotgun (WGS) entry which is preliminary data.</text>
</comment>
<gene>
    <name evidence="12" type="ORF">DW839_29305</name>
</gene>
<dbReference type="InterPro" id="IPR002156">
    <property type="entry name" value="RNaseH_domain"/>
</dbReference>
<evidence type="ECO:0000256" key="10">
    <source>
        <dbReference type="ARBA" id="ARBA00022842"/>
    </source>
</evidence>
<evidence type="ECO:0000256" key="5">
    <source>
        <dbReference type="ARBA" id="ARBA00012180"/>
    </source>
</evidence>
<evidence type="ECO:0000256" key="6">
    <source>
        <dbReference type="ARBA" id="ARBA00022722"/>
    </source>
</evidence>
<evidence type="ECO:0000256" key="1">
    <source>
        <dbReference type="ARBA" id="ARBA00000077"/>
    </source>
</evidence>
<dbReference type="EMBL" id="QSHZ01000051">
    <property type="protein sequence ID" value="RHC47837.1"/>
    <property type="molecule type" value="Genomic_DNA"/>
</dbReference>
<evidence type="ECO:0000313" key="12">
    <source>
        <dbReference type="EMBL" id="RHC47837.1"/>
    </source>
</evidence>
<dbReference type="Proteomes" id="UP000283975">
    <property type="component" value="Unassembled WGS sequence"/>
</dbReference>
<dbReference type="CDD" id="cd09278">
    <property type="entry name" value="RNase_HI_prokaryote_like"/>
    <property type="match status" value="1"/>
</dbReference>
<protein>
    <recommendedName>
        <fullName evidence="5">ribonuclease H</fullName>
        <ecNumber evidence="5">3.1.26.4</ecNumber>
    </recommendedName>
</protein>
<dbReference type="PANTHER" id="PTHR10642">
    <property type="entry name" value="RIBONUCLEASE H1"/>
    <property type="match status" value="1"/>
</dbReference>
<feature type="domain" description="RNase H type-1" evidence="11">
    <location>
        <begin position="4"/>
        <end position="137"/>
    </location>
</feature>
<dbReference type="PROSITE" id="PS50879">
    <property type="entry name" value="RNASE_H_1"/>
    <property type="match status" value="1"/>
</dbReference>
<dbReference type="GO" id="GO:0046872">
    <property type="term" value="F:metal ion binding"/>
    <property type="evidence" value="ECO:0007669"/>
    <property type="project" value="UniProtKB-KW"/>
</dbReference>
<dbReference type="InterPro" id="IPR036397">
    <property type="entry name" value="RNaseH_sf"/>
</dbReference>
<sequence>MMDETDKIIIYTDGSALNNGSPDSGCGWAAKLVYNDKYRLKSGGCRGKTNNQMEMLAVLNALKCITDRSLPVVLYSDSKYVIETLKGTYRVGKNVELWNEIFALYKQFADISPIWVKGHNGNIHNEQVDGLAVEESKKWQ</sequence>
<dbReference type="PANTHER" id="PTHR10642:SF26">
    <property type="entry name" value="RIBONUCLEASE H1"/>
    <property type="match status" value="1"/>
</dbReference>
<comment type="subunit">
    <text evidence="4">Monomer.</text>
</comment>
<keyword evidence="6" id="KW-0540">Nuclease</keyword>
<evidence type="ECO:0000256" key="3">
    <source>
        <dbReference type="ARBA" id="ARBA00005300"/>
    </source>
</evidence>
<dbReference type="GO" id="GO:0004523">
    <property type="term" value="F:RNA-DNA hybrid ribonuclease activity"/>
    <property type="evidence" value="ECO:0007669"/>
    <property type="project" value="UniProtKB-EC"/>
</dbReference>
<evidence type="ECO:0000256" key="7">
    <source>
        <dbReference type="ARBA" id="ARBA00022723"/>
    </source>
</evidence>
<dbReference type="GO" id="GO:0043137">
    <property type="term" value="P:DNA replication, removal of RNA primer"/>
    <property type="evidence" value="ECO:0007669"/>
    <property type="project" value="TreeGrafter"/>
</dbReference>
<dbReference type="RefSeq" id="WP_119205874.1">
    <property type="nucleotide sequence ID" value="NZ_DBFWLP010000019.1"/>
</dbReference>
<evidence type="ECO:0000259" key="11">
    <source>
        <dbReference type="PROSITE" id="PS50879"/>
    </source>
</evidence>
<dbReference type="SUPFAM" id="SSF53098">
    <property type="entry name" value="Ribonuclease H-like"/>
    <property type="match status" value="1"/>
</dbReference>
<comment type="cofactor">
    <cofactor evidence="2">
        <name>Mg(2+)</name>
        <dbReference type="ChEBI" id="CHEBI:18420"/>
    </cofactor>
</comment>
<dbReference type="AlphaFoldDB" id="A0A414AHL0"/>
<comment type="catalytic activity">
    <reaction evidence="1">
        <text>Endonucleolytic cleavage to 5'-phosphomonoester.</text>
        <dbReference type="EC" id="3.1.26.4"/>
    </reaction>
</comment>
<evidence type="ECO:0000256" key="2">
    <source>
        <dbReference type="ARBA" id="ARBA00001946"/>
    </source>
</evidence>
<keyword evidence="8" id="KW-0255">Endonuclease</keyword>
<keyword evidence="7" id="KW-0479">Metal-binding</keyword>
<dbReference type="InterPro" id="IPR012337">
    <property type="entry name" value="RNaseH-like_sf"/>
</dbReference>
<evidence type="ECO:0000256" key="4">
    <source>
        <dbReference type="ARBA" id="ARBA00011245"/>
    </source>
</evidence>
<evidence type="ECO:0000313" key="13">
    <source>
        <dbReference type="Proteomes" id="UP000283975"/>
    </source>
</evidence>
<organism evidence="12 13">
    <name type="scientific">Enterocloster bolteae</name>
    <dbReference type="NCBI Taxonomy" id="208479"/>
    <lineage>
        <taxon>Bacteria</taxon>
        <taxon>Bacillati</taxon>
        <taxon>Bacillota</taxon>
        <taxon>Clostridia</taxon>
        <taxon>Lachnospirales</taxon>
        <taxon>Lachnospiraceae</taxon>
        <taxon>Enterocloster</taxon>
    </lineage>
</organism>
<keyword evidence="9" id="KW-0378">Hydrolase</keyword>
<dbReference type="GO" id="GO:0003676">
    <property type="term" value="F:nucleic acid binding"/>
    <property type="evidence" value="ECO:0007669"/>
    <property type="project" value="InterPro"/>
</dbReference>
<dbReference type="InterPro" id="IPR050092">
    <property type="entry name" value="RNase_H"/>
</dbReference>
<dbReference type="EC" id="3.1.26.4" evidence="5"/>
<name>A0A414AHL0_9FIRM</name>
<proteinExistence type="inferred from homology"/>
<reference evidence="12 13" key="1">
    <citation type="submission" date="2018-08" db="EMBL/GenBank/DDBJ databases">
        <title>A genome reference for cultivated species of the human gut microbiota.</title>
        <authorList>
            <person name="Zou Y."/>
            <person name="Xue W."/>
            <person name="Luo G."/>
        </authorList>
    </citation>
    <scope>NUCLEOTIDE SEQUENCE [LARGE SCALE GENOMIC DNA]</scope>
    <source>
        <strain evidence="12 13">AM35-14</strain>
    </source>
</reference>
<dbReference type="Pfam" id="PF00075">
    <property type="entry name" value="RNase_H"/>
    <property type="match status" value="1"/>
</dbReference>
<evidence type="ECO:0000256" key="9">
    <source>
        <dbReference type="ARBA" id="ARBA00022801"/>
    </source>
</evidence>
<keyword evidence="10" id="KW-0460">Magnesium</keyword>
<dbReference type="Gene3D" id="3.30.420.10">
    <property type="entry name" value="Ribonuclease H-like superfamily/Ribonuclease H"/>
    <property type="match status" value="1"/>
</dbReference>
<dbReference type="InterPro" id="IPR022892">
    <property type="entry name" value="RNaseHI"/>
</dbReference>
<comment type="similarity">
    <text evidence="3">Belongs to the RNase H family.</text>
</comment>
<accession>A0A414AHL0</accession>